<dbReference type="Pfam" id="PF00702">
    <property type="entry name" value="Hydrolase"/>
    <property type="match status" value="1"/>
</dbReference>
<evidence type="ECO:0000256" key="1">
    <source>
        <dbReference type="ARBA" id="ARBA00001946"/>
    </source>
</evidence>
<evidence type="ECO:0000256" key="5">
    <source>
        <dbReference type="ARBA" id="ARBA00015196"/>
    </source>
</evidence>
<evidence type="ECO:0000313" key="14">
    <source>
        <dbReference type="Proteomes" id="UP001177023"/>
    </source>
</evidence>
<keyword evidence="14" id="KW-1185">Reference proteome</keyword>
<comment type="caution">
    <text evidence="13">The sequence shown here is derived from an EMBL/GenBank/DDBJ whole genome shotgun (WGS) entry which is preliminary data.</text>
</comment>
<gene>
    <name evidence="13" type="ORF">MSPICULIGERA_LOCUS17734</name>
</gene>
<accession>A0AA36D467</accession>
<dbReference type="InterPro" id="IPR023214">
    <property type="entry name" value="HAD_sf"/>
</dbReference>
<dbReference type="SUPFAM" id="SSF56784">
    <property type="entry name" value="HAD-like"/>
    <property type="match status" value="1"/>
</dbReference>
<dbReference type="GO" id="GO:0005737">
    <property type="term" value="C:cytoplasm"/>
    <property type="evidence" value="ECO:0007669"/>
    <property type="project" value="TreeGrafter"/>
</dbReference>
<evidence type="ECO:0000313" key="13">
    <source>
        <dbReference type="EMBL" id="CAJ0579519.1"/>
    </source>
</evidence>
<dbReference type="InterPro" id="IPR036412">
    <property type="entry name" value="HAD-like_sf"/>
</dbReference>
<dbReference type="FunFam" id="3.40.50.1000:FF:000077">
    <property type="entry name" value="Phosphoserine phosphatase, chloroplastic"/>
    <property type="match status" value="1"/>
</dbReference>
<dbReference type="InterPro" id="IPR004469">
    <property type="entry name" value="PSP"/>
</dbReference>
<dbReference type="EMBL" id="CATQJA010002657">
    <property type="protein sequence ID" value="CAJ0579519.1"/>
    <property type="molecule type" value="Genomic_DNA"/>
</dbReference>
<sequence>MMRIVTRPADTTMPTIAANSTERCAQRVKQIWKQADCVCFDVDSTVCRDEAIDELARYLGVGDAVAQVTRQAMNGNARFRDALSARLDVMRPSRDQVEGFKKENPPKMTPGIVELVKALHARSVSVYLVSGGFRSLIEPVAAILGIPKINIYANQLLYNADGSYAGFDENELTSDSGSKEVGKPGVCGLLKSQHGYRNLVMIGDGATDLEAAPPANAFIGFGGNQVRESVRSQADWFVNDFDVLRKELDAQ</sequence>
<evidence type="ECO:0000256" key="10">
    <source>
        <dbReference type="ARBA" id="ARBA00023299"/>
    </source>
</evidence>
<dbReference type="NCBIfam" id="TIGR01488">
    <property type="entry name" value="HAD-SF-IB"/>
    <property type="match status" value="1"/>
</dbReference>
<evidence type="ECO:0000256" key="8">
    <source>
        <dbReference type="ARBA" id="ARBA00022801"/>
    </source>
</evidence>
<comment type="pathway">
    <text evidence="2">Amino-acid biosynthesis; L-serine biosynthesis; L-serine from 3-phospho-D-glycerate: step 3/3.</text>
</comment>
<evidence type="ECO:0000256" key="4">
    <source>
        <dbReference type="ARBA" id="ARBA00012640"/>
    </source>
</evidence>
<proteinExistence type="inferred from homology"/>
<reference evidence="13" key="1">
    <citation type="submission" date="2023-06" db="EMBL/GenBank/DDBJ databases">
        <authorList>
            <person name="Delattre M."/>
        </authorList>
    </citation>
    <scope>NUCLEOTIDE SEQUENCE</scope>
    <source>
        <strain evidence="13">AF72</strain>
    </source>
</reference>
<dbReference type="EC" id="3.1.3.3" evidence="4"/>
<evidence type="ECO:0000256" key="9">
    <source>
        <dbReference type="ARBA" id="ARBA00022842"/>
    </source>
</evidence>
<feature type="non-terminal residue" evidence="13">
    <location>
        <position position="251"/>
    </location>
</feature>
<dbReference type="GO" id="GO:0036424">
    <property type="term" value="F:L-phosphoserine phosphatase activity"/>
    <property type="evidence" value="ECO:0007669"/>
    <property type="project" value="InterPro"/>
</dbReference>
<dbReference type="GO" id="GO:0006564">
    <property type="term" value="P:L-serine biosynthetic process"/>
    <property type="evidence" value="ECO:0007669"/>
    <property type="project" value="UniProtKB-KW"/>
</dbReference>
<evidence type="ECO:0000256" key="6">
    <source>
        <dbReference type="ARBA" id="ARBA00022605"/>
    </source>
</evidence>
<dbReference type="InterPro" id="IPR050582">
    <property type="entry name" value="HAD-like_SerB"/>
</dbReference>
<dbReference type="CDD" id="cd04309">
    <property type="entry name" value="HAD_PSP_eu"/>
    <property type="match status" value="1"/>
</dbReference>
<keyword evidence="6" id="KW-0028">Amino-acid biosynthesis</keyword>
<dbReference type="Gene3D" id="1.10.150.210">
    <property type="entry name" value="Phosphoserine phosphatase, domain 2"/>
    <property type="match status" value="1"/>
</dbReference>
<feature type="active site" description="Nucleophile" evidence="12">
    <location>
        <position position="41"/>
    </location>
</feature>
<dbReference type="NCBIfam" id="TIGR00338">
    <property type="entry name" value="serB"/>
    <property type="match status" value="1"/>
</dbReference>
<organism evidence="13 14">
    <name type="scientific">Mesorhabditis spiculigera</name>
    <dbReference type="NCBI Taxonomy" id="96644"/>
    <lineage>
        <taxon>Eukaryota</taxon>
        <taxon>Metazoa</taxon>
        <taxon>Ecdysozoa</taxon>
        <taxon>Nematoda</taxon>
        <taxon>Chromadorea</taxon>
        <taxon>Rhabditida</taxon>
        <taxon>Rhabditina</taxon>
        <taxon>Rhabditomorpha</taxon>
        <taxon>Rhabditoidea</taxon>
        <taxon>Rhabditidae</taxon>
        <taxon>Mesorhabditinae</taxon>
        <taxon>Mesorhabditis</taxon>
    </lineage>
</organism>
<dbReference type="PANTHER" id="PTHR43344:SF2">
    <property type="entry name" value="PHOSPHOSERINE PHOSPHATASE"/>
    <property type="match status" value="1"/>
</dbReference>
<dbReference type="PANTHER" id="PTHR43344">
    <property type="entry name" value="PHOSPHOSERINE PHOSPHATASE"/>
    <property type="match status" value="1"/>
</dbReference>
<protein>
    <recommendedName>
        <fullName evidence="5">Phosphoserine phosphatase</fullName>
        <ecNumber evidence="4">3.1.3.3</ecNumber>
    </recommendedName>
    <alternativeName>
        <fullName evidence="11">O-phosphoserine phosphohydrolase</fullName>
    </alternativeName>
</protein>
<dbReference type="AlphaFoldDB" id="A0AA36D467"/>
<evidence type="ECO:0000256" key="2">
    <source>
        <dbReference type="ARBA" id="ARBA00005135"/>
    </source>
</evidence>
<dbReference type="Proteomes" id="UP001177023">
    <property type="component" value="Unassembled WGS sequence"/>
</dbReference>
<evidence type="ECO:0000256" key="7">
    <source>
        <dbReference type="ARBA" id="ARBA00022723"/>
    </source>
</evidence>
<dbReference type="GO" id="GO:0000287">
    <property type="term" value="F:magnesium ion binding"/>
    <property type="evidence" value="ECO:0007669"/>
    <property type="project" value="TreeGrafter"/>
</dbReference>
<evidence type="ECO:0000256" key="3">
    <source>
        <dbReference type="ARBA" id="ARBA00009184"/>
    </source>
</evidence>
<comment type="similarity">
    <text evidence="3">Belongs to the HAD-like hydrolase superfamily. SerB family.</text>
</comment>
<comment type="cofactor">
    <cofactor evidence="1">
        <name>Mg(2+)</name>
        <dbReference type="ChEBI" id="CHEBI:18420"/>
    </cofactor>
</comment>
<evidence type="ECO:0000256" key="12">
    <source>
        <dbReference type="PIRSR" id="PIRSR604469-1"/>
    </source>
</evidence>
<keyword evidence="8" id="KW-0378">Hydrolase</keyword>
<feature type="active site" description="Proton donor" evidence="12">
    <location>
        <position position="43"/>
    </location>
</feature>
<dbReference type="Gene3D" id="3.40.50.1000">
    <property type="entry name" value="HAD superfamily/HAD-like"/>
    <property type="match status" value="1"/>
</dbReference>
<keyword evidence="7" id="KW-0479">Metal-binding</keyword>
<keyword evidence="9" id="KW-0460">Magnesium</keyword>
<keyword evidence="10" id="KW-0718">Serine biosynthesis</keyword>
<evidence type="ECO:0000256" key="11">
    <source>
        <dbReference type="ARBA" id="ARBA00031693"/>
    </source>
</evidence>
<name>A0AA36D467_9BILA</name>